<protein>
    <submittedName>
        <fullName evidence="6">Caspase domain-containing protein</fullName>
    </submittedName>
</protein>
<evidence type="ECO:0000313" key="6">
    <source>
        <dbReference type="EMBL" id="KAF9076952.1"/>
    </source>
</evidence>
<dbReference type="AlphaFoldDB" id="A0A9P5UF66"/>
<name>A0A9P5UF66_9AGAR</name>
<keyword evidence="2" id="KW-0053">Apoptosis</keyword>
<dbReference type="GO" id="GO:0005737">
    <property type="term" value="C:cytoplasm"/>
    <property type="evidence" value="ECO:0007669"/>
    <property type="project" value="TreeGrafter"/>
</dbReference>
<proteinExistence type="inferred from homology"/>
<accession>A0A9P5UF66</accession>
<evidence type="ECO:0000256" key="3">
    <source>
        <dbReference type="ARBA" id="ARBA00022807"/>
    </source>
</evidence>
<organism evidence="6 7">
    <name type="scientific">Rhodocollybia butyracea</name>
    <dbReference type="NCBI Taxonomy" id="206335"/>
    <lineage>
        <taxon>Eukaryota</taxon>
        <taxon>Fungi</taxon>
        <taxon>Dikarya</taxon>
        <taxon>Basidiomycota</taxon>
        <taxon>Agaricomycotina</taxon>
        <taxon>Agaricomycetes</taxon>
        <taxon>Agaricomycetidae</taxon>
        <taxon>Agaricales</taxon>
        <taxon>Marasmiineae</taxon>
        <taxon>Omphalotaceae</taxon>
        <taxon>Rhodocollybia</taxon>
    </lineage>
</organism>
<dbReference type="InterPro" id="IPR050452">
    <property type="entry name" value="Metacaspase"/>
</dbReference>
<dbReference type="EMBL" id="JADNRY010000005">
    <property type="protein sequence ID" value="KAF9076952.1"/>
    <property type="molecule type" value="Genomic_DNA"/>
</dbReference>
<comment type="caution">
    <text evidence="6">The sequence shown here is derived from an EMBL/GenBank/DDBJ whole genome shotgun (WGS) entry which is preliminary data.</text>
</comment>
<feature type="compositionally biased region" description="Polar residues" evidence="4">
    <location>
        <begin position="9"/>
        <end position="20"/>
    </location>
</feature>
<dbReference type="GO" id="GO:0004197">
    <property type="term" value="F:cysteine-type endopeptidase activity"/>
    <property type="evidence" value="ECO:0007669"/>
    <property type="project" value="InterPro"/>
</dbReference>
<keyword evidence="3" id="KW-0645">Protease</keyword>
<dbReference type="GO" id="GO:0006915">
    <property type="term" value="P:apoptotic process"/>
    <property type="evidence" value="ECO:0007669"/>
    <property type="project" value="UniProtKB-KW"/>
</dbReference>
<feature type="domain" description="Peptidase C14 caspase" evidence="5">
    <location>
        <begin position="202"/>
        <end position="445"/>
    </location>
</feature>
<evidence type="ECO:0000256" key="2">
    <source>
        <dbReference type="ARBA" id="ARBA00022703"/>
    </source>
</evidence>
<dbReference type="InterPro" id="IPR011600">
    <property type="entry name" value="Pept_C14_caspase"/>
</dbReference>
<dbReference type="Gene3D" id="3.40.50.12660">
    <property type="match status" value="1"/>
</dbReference>
<keyword evidence="7" id="KW-1185">Reference proteome</keyword>
<feature type="compositionally biased region" description="Low complexity" evidence="4">
    <location>
        <begin position="160"/>
        <end position="177"/>
    </location>
</feature>
<feature type="region of interest" description="Disordered" evidence="4">
    <location>
        <begin position="75"/>
        <end position="187"/>
    </location>
</feature>
<gene>
    <name evidence="6" type="ORF">BDP27DRAFT_1254876</name>
</gene>
<dbReference type="InterPro" id="IPR029030">
    <property type="entry name" value="Caspase-like_dom_sf"/>
</dbReference>
<dbReference type="GO" id="GO:0006508">
    <property type="term" value="P:proteolysis"/>
    <property type="evidence" value="ECO:0007669"/>
    <property type="project" value="InterPro"/>
</dbReference>
<feature type="compositionally biased region" description="Basic and acidic residues" evidence="4">
    <location>
        <begin position="123"/>
        <end position="138"/>
    </location>
</feature>
<evidence type="ECO:0000256" key="1">
    <source>
        <dbReference type="ARBA" id="ARBA00009005"/>
    </source>
</evidence>
<dbReference type="SUPFAM" id="SSF52129">
    <property type="entry name" value="Caspase-like"/>
    <property type="match status" value="1"/>
</dbReference>
<dbReference type="PANTHER" id="PTHR48104">
    <property type="entry name" value="METACASPASE-4"/>
    <property type="match status" value="1"/>
</dbReference>
<feature type="region of interest" description="Disordered" evidence="4">
    <location>
        <begin position="1"/>
        <end position="22"/>
    </location>
</feature>
<sequence length="460" mass="51419">MMWDIPGAENQNGHASSVMQMPSPAMGSASIIVPAPSHHSGYPVPTAGVPSAHSYGGYAGSSSEYDGAPLVRAISASPHPSHHRHRHNSNPPQPDMDRALLPSFIVKSSHHHHKHHKHHKHSHSADRSPHHHSHGTDHRPHHHSHEPKPSSGGHHHHSQSHALPAPTHHYQQQQLQQYPAPRPRIEHPPFHPQFLYSMCTGRKKALCIGVNYIGEPHELHGCINDAKAMRQFLIRRHGYKSEDIVLLTDDSPNPRSRPTRRNMIEGMQWLIQSARCHDSLFFHYSGHGGQTKDLDGDEVDGLDEVIFPMDFQAKGHILDDDLFKIMVRPLPAGCRLTALFDSCHSGTVLDLPFIYAPSGRLRGQQVSDRAIARRSSPADVISFSACKDGQKSTDTFKGGVAVGAMSWAYCEVMTKNPNQSYQQIMKEVNNLTYPRYHQTPQLGSSHHIVRCITCLLWIDY</sequence>
<evidence type="ECO:0000313" key="7">
    <source>
        <dbReference type="Proteomes" id="UP000772434"/>
    </source>
</evidence>
<evidence type="ECO:0000256" key="4">
    <source>
        <dbReference type="SAM" id="MobiDB-lite"/>
    </source>
</evidence>
<dbReference type="Proteomes" id="UP000772434">
    <property type="component" value="Unassembled WGS sequence"/>
</dbReference>
<feature type="compositionally biased region" description="Basic residues" evidence="4">
    <location>
        <begin position="108"/>
        <end position="122"/>
    </location>
</feature>
<dbReference type="Pfam" id="PF00656">
    <property type="entry name" value="Peptidase_C14"/>
    <property type="match status" value="1"/>
</dbReference>
<dbReference type="OrthoDB" id="3223806at2759"/>
<evidence type="ECO:0000259" key="5">
    <source>
        <dbReference type="Pfam" id="PF00656"/>
    </source>
</evidence>
<reference evidence="6" key="1">
    <citation type="submission" date="2020-11" db="EMBL/GenBank/DDBJ databases">
        <authorList>
            <consortium name="DOE Joint Genome Institute"/>
            <person name="Ahrendt S."/>
            <person name="Riley R."/>
            <person name="Andreopoulos W."/>
            <person name="Labutti K."/>
            <person name="Pangilinan J."/>
            <person name="Ruiz-Duenas F.J."/>
            <person name="Barrasa J.M."/>
            <person name="Sanchez-Garcia M."/>
            <person name="Camarero S."/>
            <person name="Miyauchi S."/>
            <person name="Serrano A."/>
            <person name="Linde D."/>
            <person name="Babiker R."/>
            <person name="Drula E."/>
            <person name="Ayuso-Fernandez I."/>
            <person name="Pacheco R."/>
            <person name="Padilla G."/>
            <person name="Ferreira P."/>
            <person name="Barriuso J."/>
            <person name="Kellner H."/>
            <person name="Castanera R."/>
            <person name="Alfaro M."/>
            <person name="Ramirez L."/>
            <person name="Pisabarro A.G."/>
            <person name="Kuo A."/>
            <person name="Tritt A."/>
            <person name="Lipzen A."/>
            <person name="He G."/>
            <person name="Yan M."/>
            <person name="Ng V."/>
            <person name="Cullen D."/>
            <person name="Martin F."/>
            <person name="Rosso M.-N."/>
            <person name="Henrissat B."/>
            <person name="Hibbett D."/>
            <person name="Martinez A.T."/>
            <person name="Grigoriev I.V."/>
        </authorList>
    </citation>
    <scope>NUCLEOTIDE SEQUENCE</scope>
    <source>
        <strain evidence="6">AH 40177</strain>
    </source>
</reference>
<comment type="similarity">
    <text evidence="1">Belongs to the peptidase C14B family.</text>
</comment>
<dbReference type="PANTHER" id="PTHR48104:SF30">
    <property type="entry name" value="METACASPASE-1"/>
    <property type="match status" value="1"/>
</dbReference>
<keyword evidence="3" id="KW-0788">Thiol protease</keyword>
<keyword evidence="3" id="KW-0378">Hydrolase</keyword>